<sequence>MRFMLKVNIPVESGNAAAKAGKLGETIESILADQKPEAAYFTDNHGQRTGFIFLEMKEASQIPAIAEPWFLALDASIELHPVMIPDDLAKAGPAIDKAVKKYASHTHA</sequence>
<evidence type="ECO:0000313" key="1">
    <source>
        <dbReference type="EMBL" id="MFC5525144.1"/>
    </source>
</evidence>
<dbReference type="Proteomes" id="UP001596114">
    <property type="component" value="Unassembled WGS sequence"/>
</dbReference>
<dbReference type="EMBL" id="JBHSNF010000001">
    <property type="protein sequence ID" value="MFC5525144.1"/>
    <property type="molecule type" value="Genomic_DNA"/>
</dbReference>
<protein>
    <recommendedName>
        <fullName evidence="3">Panthothenate synthetase</fullName>
    </recommendedName>
</protein>
<accession>A0ABW0QQW2</accession>
<dbReference type="RefSeq" id="WP_377317950.1">
    <property type="nucleotide sequence ID" value="NZ_JBHSNF010000001.1"/>
</dbReference>
<keyword evidence="2" id="KW-1185">Reference proteome</keyword>
<evidence type="ECO:0008006" key="3">
    <source>
        <dbReference type="Google" id="ProtNLM"/>
    </source>
</evidence>
<name>A0ABW0QQW2_9GAMM</name>
<organism evidence="1 2">
    <name type="scientific">Rhodanobacter ginsengisoli</name>
    <dbReference type="NCBI Taxonomy" id="418646"/>
    <lineage>
        <taxon>Bacteria</taxon>
        <taxon>Pseudomonadati</taxon>
        <taxon>Pseudomonadota</taxon>
        <taxon>Gammaproteobacteria</taxon>
        <taxon>Lysobacterales</taxon>
        <taxon>Rhodanobacteraceae</taxon>
        <taxon>Rhodanobacter</taxon>
    </lineage>
</organism>
<reference evidence="2" key="1">
    <citation type="journal article" date="2019" name="Int. J. Syst. Evol. Microbiol.">
        <title>The Global Catalogue of Microorganisms (GCM) 10K type strain sequencing project: providing services to taxonomists for standard genome sequencing and annotation.</title>
        <authorList>
            <consortium name="The Broad Institute Genomics Platform"/>
            <consortium name="The Broad Institute Genome Sequencing Center for Infectious Disease"/>
            <person name="Wu L."/>
            <person name="Ma J."/>
        </authorList>
    </citation>
    <scope>NUCLEOTIDE SEQUENCE [LARGE SCALE GENOMIC DNA]</scope>
    <source>
        <strain evidence="2">CGMCC 1.16619</strain>
    </source>
</reference>
<comment type="caution">
    <text evidence="1">The sequence shown here is derived from an EMBL/GenBank/DDBJ whole genome shotgun (WGS) entry which is preliminary data.</text>
</comment>
<gene>
    <name evidence="1" type="ORF">ACFPPA_05250</name>
</gene>
<evidence type="ECO:0000313" key="2">
    <source>
        <dbReference type="Proteomes" id="UP001596114"/>
    </source>
</evidence>
<proteinExistence type="predicted"/>